<evidence type="ECO:0000313" key="3">
    <source>
        <dbReference type="EMBL" id="WUN92022.1"/>
    </source>
</evidence>
<dbReference type="Pfam" id="PF03466">
    <property type="entry name" value="LysR_substrate"/>
    <property type="match status" value="1"/>
</dbReference>
<dbReference type="Gene3D" id="3.40.190.10">
    <property type="entry name" value="Periplasmic binding protein-like II"/>
    <property type="match status" value="2"/>
</dbReference>
<feature type="compositionally biased region" description="Low complexity" evidence="1">
    <location>
        <begin position="1"/>
        <end position="14"/>
    </location>
</feature>
<feature type="domain" description="LysR substrate-binding" evidence="2">
    <location>
        <begin position="21"/>
        <end position="99"/>
    </location>
</feature>
<organism evidence="3 4">
    <name type="scientific">Streptomyces bobili</name>
    <dbReference type="NCBI Taxonomy" id="67280"/>
    <lineage>
        <taxon>Bacteria</taxon>
        <taxon>Bacillati</taxon>
        <taxon>Actinomycetota</taxon>
        <taxon>Actinomycetes</taxon>
        <taxon>Kitasatosporales</taxon>
        <taxon>Streptomycetaceae</taxon>
        <taxon>Streptomyces</taxon>
    </lineage>
</organism>
<reference evidence="3" key="1">
    <citation type="submission" date="2022-10" db="EMBL/GenBank/DDBJ databases">
        <title>The complete genomes of actinobacterial strains from the NBC collection.</title>
        <authorList>
            <person name="Joergensen T.S."/>
            <person name="Alvarez Arevalo M."/>
            <person name="Sterndorff E.B."/>
            <person name="Faurdal D."/>
            <person name="Vuksanovic O."/>
            <person name="Mourched A.-S."/>
            <person name="Charusanti P."/>
            <person name="Shaw S."/>
            <person name="Blin K."/>
            <person name="Weber T."/>
        </authorList>
    </citation>
    <scope>NUCLEOTIDE SEQUENCE</scope>
    <source>
        <strain evidence="3">NBC_00302</strain>
    </source>
</reference>
<name>A0ABZ1RAJ2_9ACTN</name>
<keyword evidence="4" id="KW-1185">Reference proteome</keyword>
<proteinExistence type="predicted"/>
<gene>
    <name evidence="3" type="ORF">OHT53_40880</name>
</gene>
<feature type="region of interest" description="Disordered" evidence="1">
    <location>
        <begin position="1"/>
        <end position="20"/>
    </location>
</feature>
<sequence length="116" mass="12280">MRNSPTSPSSSIPPRAGPRLTQGRALAACARSGFVPAPLTEVGETSTHVVFAAAGHGVALVPESVQRLRLDRVVHVPLAETETVSRGLARRQQRNPRATERTAVVVGHMSSGTRQP</sequence>
<evidence type="ECO:0000313" key="4">
    <source>
        <dbReference type="Proteomes" id="UP001432071"/>
    </source>
</evidence>
<feature type="region of interest" description="Disordered" evidence="1">
    <location>
        <begin position="85"/>
        <end position="116"/>
    </location>
</feature>
<evidence type="ECO:0000259" key="2">
    <source>
        <dbReference type="Pfam" id="PF03466"/>
    </source>
</evidence>
<dbReference type="SUPFAM" id="SSF53850">
    <property type="entry name" value="Periplasmic binding protein-like II"/>
    <property type="match status" value="1"/>
</dbReference>
<dbReference type="Proteomes" id="UP001432071">
    <property type="component" value="Chromosome"/>
</dbReference>
<dbReference type="InterPro" id="IPR005119">
    <property type="entry name" value="LysR_subst-bd"/>
</dbReference>
<protein>
    <submittedName>
        <fullName evidence="3">LysR substrate-binding domain-containing protein</fullName>
    </submittedName>
</protein>
<evidence type="ECO:0000256" key="1">
    <source>
        <dbReference type="SAM" id="MobiDB-lite"/>
    </source>
</evidence>
<dbReference type="EMBL" id="CP108038">
    <property type="protein sequence ID" value="WUN92022.1"/>
    <property type="molecule type" value="Genomic_DNA"/>
</dbReference>
<accession>A0ABZ1RAJ2</accession>